<reference evidence="1" key="1">
    <citation type="submission" date="2022-10" db="EMBL/GenBank/DDBJ databases">
        <title>Culturing micro-colonial fungi from biological soil crusts in the Mojave desert and describing Neophaeococcomyces mojavensis, and introducing the new genera and species Taxawa tesnikishii.</title>
        <authorList>
            <person name="Kurbessoian T."/>
            <person name="Stajich J.E."/>
        </authorList>
    </citation>
    <scope>NUCLEOTIDE SEQUENCE</scope>
    <source>
        <strain evidence="1">JES_112</strain>
    </source>
</reference>
<protein>
    <submittedName>
        <fullName evidence="1">Uncharacterized protein</fullName>
    </submittedName>
</protein>
<keyword evidence="2" id="KW-1185">Reference proteome</keyword>
<proteinExistence type="predicted"/>
<gene>
    <name evidence="1" type="ORF">H2198_009486</name>
</gene>
<accession>A0ACC2ZUI1</accession>
<organism evidence="1 2">
    <name type="scientific">Neophaeococcomyces mojaviensis</name>
    <dbReference type="NCBI Taxonomy" id="3383035"/>
    <lineage>
        <taxon>Eukaryota</taxon>
        <taxon>Fungi</taxon>
        <taxon>Dikarya</taxon>
        <taxon>Ascomycota</taxon>
        <taxon>Pezizomycotina</taxon>
        <taxon>Eurotiomycetes</taxon>
        <taxon>Chaetothyriomycetidae</taxon>
        <taxon>Chaetothyriales</taxon>
        <taxon>Chaetothyriales incertae sedis</taxon>
        <taxon>Neophaeococcomyces</taxon>
    </lineage>
</organism>
<dbReference type="Proteomes" id="UP001172386">
    <property type="component" value="Unassembled WGS sequence"/>
</dbReference>
<evidence type="ECO:0000313" key="2">
    <source>
        <dbReference type="Proteomes" id="UP001172386"/>
    </source>
</evidence>
<comment type="caution">
    <text evidence="1">The sequence shown here is derived from an EMBL/GenBank/DDBJ whole genome shotgun (WGS) entry which is preliminary data.</text>
</comment>
<dbReference type="EMBL" id="JAPDRQ010000271">
    <property type="protein sequence ID" value="KAJ9651231.1"/>
    <property type="molecule type" value="Genomic_DNA"/>
</dbReference>
<name>A0ACC2ZUI1_9EURO</name>
<evidence type="ECO:0000313" key="1">
    <source>
        <dbReference type="EMBL" id="KAJ9651231.1"/>
    </source>
</evidence>
<sequence>MRSSMVPSTCLAILSLLGLAVTVKCDNQSAPFVENYFKSLQLTYYPPAAQCQDYMVPVNVDYDELQFTATPWQNDYDLTDFLAEVTTRAGAGYPSPLGGSKHINTTYQIAATFCTPKNKIGKEKTVILATHGIGPGREHWNSPFQPEKYNFVQWAIDQGYSVFFYDRLGCGASQKVSGYKTQINTAIAVLQGLARLVRNGQYTAEIGKPNKLALMGFSFGSYTTHGAISLTPEIADAVILTAIGLNTTGLNPNGLVRSFVPRVAALQNPALYGDRDNGYVTWVDKFGLIWNYFKQPNYDPAAVDFVEQSKQPFAVAEFLTLLGGPQDSSNFTGAALHITGETDYIVCDGDCDHIYDEPLSTLYRNAKSLELVLHPGASHHINFHYNATGAFKVITDFLGKNGM</sequence>